<reference evidence="1 2" key="1">
    <citation type="submission" date="2016-02" db="EMBL/GenBank/DDBJ databases">
        <title>Genome analysis of coral dinoflagellate symbionts highlights evolutionary adaptations to a symbiotic lifestyle.</title>
        <authorList>
            <person name="Aranda M."/>
            <person name="Li Y."/>
            <person name="Liew Y.J."/>
            <person name="Baumgarten S."/>
            <person name="Simakov O."/>
            <person name="Wilson M."/>
            <person name="Piel J."/>
            <person name="Ashoor H."/>
            <person name="Bougouffa S."/>
            <person name="Bajic V.B."/>
            <person name="Ryu T."/>
            <person name="Ravasi T."/>
            <person name="Bayer T."/>
            <person name="Micklem G."/>
            <person name="Kim H."/>
            <person name="Bhak J."/>
            <person name="Lajeunesse T.C."/>
            <person name="Voolstra C.R."/>
        </authorList>
    </citation>
    <scope>NUCLEOTIDE SEQUENCE [LARGE SCALE GENOMIC DNA]</scope>
    <source>
        <strain evidence="1 2">CCMP2467</strain>
    </source>
</reference>
<comment type="caution">
    <text evidence="1">The sequence shown here is derived from an EMBL/GenBank/DDBJ whole genome shotgun (WGS) entry which is preliminary data.</text>
</comment>
<name>A0A1Q9DVM4_SYMMI</name>
<evidence type="ECO:0000313" key="2">
    <source>
        <dbReference type="Proteomes" id="UP000186817"/>
    </source>
</evidence>
<accession>A0A1Q9DVM4</accession>
<dbReference type="Proteomes" id="UP000186817">
    <property type="component" value="Unassembled WGS sequence"/>
</dbReference>
<sequence>MYLFTAMTTVMSRAHLSVRLHAIQLLGEPCSAVLRVSTSSDIQAARTLQFWSHGDVRGFFETSVAEEPQRSYKAYLLRLTTSWSEAGVSSLAWKFRSIVGLCLSLGRLPLRDGTASLVRELGTLRTSVALSFRKACPAIEQGNSPGLSWTAAVVNPGLVLHPLPKEEERTHWDLRSQYLDWADNWFAAADVWRIPEKLQQVFTEYLRSQK</sequence>
<evidence type="ECO:0000313" key="1">
    <source>
        <dbReference type="EMBL" id="OLP99178.1"/>
    </source>
</evidence>
<proteinExistence type="predicted"/>
<keyword evidence="2" id="KW-1185">Reference proteome</keyword>
<dbReference type="EMBL" id="LSRX01000371">
    <property type="protein sequence ID" value="OLP99178.1"/>
    <property type="molecule type" value="Genomic_DNA"/>
</dbReference>
<organism evidence="1 2">
    <name type="scientific">Symbiodinium microadriaticum</name>
    <name type="common">Dinoflagellate</name>
    <name type="synonym">Zooxanthella microadriatica</name>
    <dbReference type="NCBI Taxonomy" id="2951"/>
    <lineage>
        <taxon>Eukaryota</taxon>
        <taxon>Sar</taxon>
        <taxon>Alveolata</taxon>
        <taxon>Dinophyceae</taxon>
        <taxon>Suessiales</taxon>
        <taxon>Symbiodiniaceae</taxon>
        <taxon>Symbiodinium</taxon>
    </lineage>
</organism>
<gene>
    <name evidence="1" type="ORF">AK812_SmicGene18299</name>
</gene>
<dbReference type="AlphaFoldDB" id="A0A1Q9DVM4"/>
<protein>
    <submittedName>
        <fullName evidence="1">Uncharacterized protein</fullName>
    </submittedName>
</protein>